<dbReference type="AlphaFoldDB" id="A0A445DGX6"/>
<feature type="domain" description="Small EDRK-rich factor-like N-terminal" evidence="3">
    <location>
        <begin position="67"/>
        <end position="96"/>
    </location>
</feature>
<accession>A0A445DGX6</accession>
<proteinExistence type="inferred from homology"/>
<feature type="compositionally biased region" description="Basic and acidic residues" evidence="2">
    <location>
        <begin position="93"/>
        <end position="108"/>
    </location>
</feature>
<organism evidence="4 5">
    <name type="scientific">Arachis hypogaea</name>
    <name type="common">Peanut</name>
    <dbReference type="NCBI Taxonomy" id="3818"/>
    <lineage>
        <taxon>Eukaryota</taxon>
        <taxon>Viridiplantae</taxon>
        <taxon>Streptophyta</taxon>
        <taxon>Embryophyta</taxon>
        <taxon>Tracheophyta</taxon>
        <taxon>Spermatophyta</taxon>
        <taxon>Magnoliopsida</taxon>
        <taxon>eudicotyledons</taxon>
        <taxon>Gunneridae</taxon>
        <taxon>Pentapetalae</taxon>
        <taxon>rosids</taxon>
        <taxon>fabids</taxon>
        <taxon>Fabales</taxon>
        <taxon>Fabaceae</taxon>
        <taxon>Papilionoideae</taxon>
        <taxon>50 kb inversion clade</taxon>
        <taxon>dalbergioids sensu lato</taxon>
        <taxon>Dalbergieae</taxon>
        <taxon>Pterocarpus clade</taxon>
        <taxon>Arachis</taxon>
    </lineage>
</organism>
<sequence length="128" mass="14084">MSLRNTESADVHPFFSPLSTSLRSPPVIVISLDFSIRKKTSGTQYQNFKSFLYGTWFPFLQSNHVLREKDRERAQARAGSKAKQGKSDGLTPEQRRERDAKALQEKAAKKAAGQDAGGNNAGGSGNKK</sequence>
<evidence type="ECO:0000259" key="3">
    <source>
        <dbReference type="Pfam" id="PF04419"/>
    </source>
</evidence>
<protein>
    <recommendedName>
        <fullName evidence="3">Small EDRK-rich factor-like N-terminal domain-containing protein</fullName>
    </recommendedName>
</protein>
<dbReference type="Pfam" id="PF04419">
    <property type="entry name" value="SERF-like_N"/>
    <property type="match status" value="1"/>
</dbReference>
<gene>
    <name evidence="4" type="ORF">Ahy_A04g020012</name>
</gene>
<name>A0A445DGX6_ARAHY</name>
<evidence type="ECO:0000313" key="5">
    <source>
        <dbReference type="Proteomes" id="UP000289738"/>
    </source>
</evidence>
<dbReference type="InterPro" id="IPR007513">
    <property type="entry name" value="SERF-like_N"/>
</dbReference>
<evidence type="ECO:0000313" key="4">
    <source>
        <dbReference type="EMBL" id="RYR62433.1"/>
    </source>
</evidence>
<dbReference type="PANTHER" id="PTHR13596">
    <property type="entry name" value="SMALL EDRK-RICH FACTOR 1"/>
    <property type="match status" value="1"/>
</dbReference>
<dbReference type="InterPro" id="IPR040211">
    <property type="entry name" value="SERF1/2-like"/>
</dbReference>
<comment type="similarity">
    <text evidence="1">Belongs to the SERF family.</text>
</comment>
<dbReference type="PANTHER" id="PTHR13596:SF0">
    <property type="entry name" value="SI:CH211-39K3.2-RELATED"/>
    <property type="match status" value="1"/>
</dbReference>
<dbReference type="Proteomes" id="UP000289738">
    <property type="component" value="Chromosome A04"/>
</dbReference>
<feature type="compositionally biased region" description="Gly residues" evidence="2">
    <location>
        <begin position="115"/>
        <end position="128"/>
    </location>
</feature>
<dbReference type="STRING" id="3818.A0A445DGX6"/>
<comment type="caution">
    <text evidence="4">The sequence shown here is derived from an EMBL/GenBank/DDBJ whole genome shotgun (WGS) entry which is preliminary data.</text>
</comment>
<feature type="region of interest" description="Disordered" evidence="2">
    <location>
        <begin position="68"/>
        <end position="128"/>
    </location>
</feature>
<keyword evidence="5" id="KW-1185">Reference proteome</keyword>
<evidence type="ECO:0000256" key="1">
    <source>
        <dbReference type="ARBA" id="ARBA00007309"/>
    </source>
</evidence>
<evidence type="ECO:0000256" key="2">
    <source>
        <dbReference type="SAM" id="MobiDB-lite"/>
    </source>
</evidence>
<dbReference type="EMBL" id="SDMP01000004">
    <property type="protein sequence ID" value="RYR62433.1"/>
    <property type="molecule type" value="Genomic_DNA"/>
</dbReference>
<reference evidence="4 5" key="1">
    <citation type="submission" date="2019-01" db="EMBL/GenBank/DDBJ databases">
        <title>Sequencing of cultivated peanut Arachis hypogaea provides insights into genome evolution and oil improvement.</title>
        <authorList>
            <person name="Chen X."/>
        </authorList>
    </citation>
    <scope>NUCLEOTIDE SEQUENCE [LARGE SCALE GENOMIC DNA]</scope>
    <source>
        <strain evidence="5">cv. Fuhuasheng</strain>
        <tissue evidence="4">Leaves</tissue>
    </source>
</reference>